<feature type="compositionally biased region" description="Basic and acidic residues" evidence="1">
    <location>
        <begin position="112"/>
        <end position="125"/>
    </location>
</feature>
<feature type="domain" description="DNA2/NAM7 helicase-like C-terminal" evidence="3">
    <location>
        <begin position="1041"/>
        <end position="1232"/>
    </location>
</feature>
<accession>A0A5M6CZN8</accession>
<dbReference type="FunFam" id="3.40.960.10:FF:000002">
    <property type="entry name" value="DNA helicase related protein"/>
    <property type="match status" value="1"/>
</dbReference>
<protein>
    <submittedName>
        <fullName evidence="5">DUF4011 domain-containing protein</fullName>
    </submittedName>
</protein>
<dbReference type="InterPro" id="IPR049468">
    <property type="entry name" value="Restrct_endonuc-II-like_dom"/>
</dbReference>
<dbReference type="InterPro" id="IPR025103">
    <property type="entry name" value="DUF4011"/>
</dbReference>
<evidence type="ECO:0000259" key="3">
    <source>
        <dbReference type="Pfam" id="PF13087"/>
    </source>
</evidence>
<dbReference type="Pfam" id="PF13086">
    <property type="entry name" value="AAA_11"/>
    <property type="match status" value="1"/>
</dbReference>
<name>A0A5M6CZN8_9BACT</name>
<feature type="domain" description="DNA2/NAM7 helicase helicase" evidence="2">
    <location>
        <begin position="972"/>
        <end position="1014"/>
    </location>
</feature>
<dbReference type="InterPro" id="IPR011335">
    <property type="entry name" value="Restrct_endonuc-II-like"/>
</dbReference>
<sequence>MSRGGFLVVESFRADASMTHARILDQLANARLDQLDLTARNRLISTSRSSAPSSRLEIVNERTSEVFRLLVVQRKSMTFDPRRAPSRAAPLPGNEPPSGSTPILEQPQEGEPAARHQDRRLQTDLDSGRLQSQLLRLFYDARTHQQEHGTNVLYLAAGFLKWCESDDGSDPRYAPLILIPVQLRRQNAGCRFRLECLDEEVSTNLSLQEKLRIDFQLTLPDVPDWSEGSPALAPDASPTESYFESVRRAVAGRRGWEVIPNDMVLWCYSFSKFLMYRDLDPDLWPADQPIDRHPLIQALLGDGFPSGVTLFDENDSVDRIVSPAEMFHVLDADSSQMLVIEEAKCGTNLVVQGPPGTGKSQTIANTIASAVQAGKRILFVAEKMAALEVVKRRLDEIRLGHLCLELHSHKANKREVLEDLDRTLNTRPVTVASAERQAAALAIDRDRLNRHSDAMHAPMASTGQTPFDVVGQLVRLNAQDVAANAFHLDSAVHWNSFQMQRKKQLLGVLVARLGETGPPQWHPWRGCRLDAALPSDIVALLQKVDAVELPLRKLNAAADELQRQLALSRPLTLNQAHALQEIAQRMIDAPPMDRRAVSHDVWEDDPRPTIERILDAGRIGSERWHDLRDLVTGEAWQTDVRQTRRDLKTYGRSWLRWFRSDYRRAVSTLDGLMTDTAPKALDDCLDLLDRLIEGQEALETMRRSGLAKQAFGTFFQDVDSDWDALDAISRWIDSCRRAGAGREFFGAFSRLEQVSVLEDPNRTLRSLFDPVHDGLHSLREQLQLDLKVAFGVDQIADVLLSQWLARFEQWRDEPEKISAWIRYHHEHQRICGEGLEELAEQVRSGQLAADAVVDTFDRAYHETLLREAFAEFPDLASFDGAAHEKVLDRFCRLDMERIELARRQVAAKHQTQLPQTTHSDGMDVLRHEMNKKARHLPLRNLIEAAGNEIQSIKPVFMMSPMSVARYLAPGAATFDLLLIDEASQVRPCDAIGAIARCRQMVVVGDEMQLPPTTFFQKSGVDDDLAFPQQQHVSDLESVLGLCESKNMPARMLRWHYRSHHPSLIAVSNRAFYDGRLFVVPTPSDQRRESGLQFRWVPDAIYDRGGTSVNAIEAAAVADAVMAHAGNHPDATLGVGAFSVSQRDAILQQLELRRRQHPELESFFAETGLEPFFVKNLENIQGDERDVIFISVGYGRDASGELTMNFGPLNYDGGHRRLNVLITRARKRCEVFSSIQGDDIDLARSDARGVQALKQFLTFAQRGTLESKSSQVVEFRSEFERQVAFALRERGFVVRGPIGEAGFDVDLAIVDPQNSHRYLLGIECDGRSYHSAPSARDRDRIRIQVLRERGWKLHRIWSLDWFRDPAGSLRGVLAAIDQASA</sequence>
<dbReference type="GO" id="GO:0004386">
    <property type="term" value="F:helicase activity"/>
    <property type="evidence" value="ECO:0007669"/>
    <property type="project" value="InterPro"/>
</dbReference>
<dbReference type="EMBL" id="VWOX01000026">
    <property type="protein sequence ID" value="KAA5538749.1"/>
    <property type="molecule type" value="Genomic_DNA"/>
</dbReference>
<evidence type="ECO:0000256" key="1">
    <source>
        <dbReference type="SAM" id="MobiDB-lite"/>
    </source>
</evidence>
<evidence type="ECO:0000259" key="4">
    <source>
        <dbReference type="Pfam" id="PF18741"/>
    </source>
</evidence>
<gene>
    <name evidence="5" type="ORF">FYK55_26475</name>
</gene>
<dbReference type="Gene3D" id="3.40.50.300">
    <property type="entry name" value="P-loop containing nucleotide triphosphate hydrolases"/>
    <property type="match status" value="3"/>
</dbReference>
<keyword evidence="6" id="KW-1185">Reference proteome</keyword>
<feature type="region of interest" description="Disordered" evidence="1">
    <location>
        <begin position="80"/>
        <end position="125"/>
    </location>
</feature>
<dbReference type="Gene3D" id="3.40.960.10">
    <property type="entry name" value="VSR Endonuclease"/>
    <property type="match status" value="1"/>
</dbReference>
<dbReference type="InterPro" id="IPR027417">
    <property type="entry name" value="P-loop_NTPase"/>
</dbReference>
<reference evidence="5 6" key="1">
    <citation type="submission" date="2019-08" db="EMBL/GenBank/DDBJ databases">
        <authorList>
            <person name="Dhanesh K."/>
            <person name="Kumar G."/>
            <person name="Sasikala C."/>
            <person name="Venkata Ramana C."/>
        </authorList>
    </citation>
    <scope>NUCLEOTIDE SEQUENCE [LARGE SCALE GENOMIC DNA]</scope>
    <source>
        <strain evidence="5 6">JC645</strain>
    </source>
</reference>
<dbReference type="SUPFAM" id="SSF52980">
    <property type="entry name" value="Restriction endonuclease-like"/>
    <property type="match status" value="1"/>
</dbReference>
<feature type="domain" description="Restriction endonuclease type II-like" evidence="4">
    <location>
        <begin position="1278"/>
        <end position="1375"/>
    </location>
</feature>
<dbReference type="PANTHER" id="PTHR10887">
    <property type="entry name" value="DNA2/NAM7 HELICASE FAMILY"/>
    <property type="match status" value="1"/>
</dbReference>
<dbReference type="PANTHER" id="PTHR10887:SF530">
    <property type="entry name" value="SUPERFAMILY I DNA HELICASES"/>
    <property type="match status" value="1"/>
</dbReference>
<proteinExistence type="predicted"/>
<evidence type="ECO:0000313" key="5">
    <source>
        <dbReference type="EMBL" id="KAA5538749.1"/>
    </source>
</evidence>
<dbReference type="Pfam" id="PF13087">
    <property type="entry name" value="AAA_12"/>
    <property type="match status" value="1"/>
</dbReference>
<dbReference type="InterPro" id="IPR041677">
    <property type="entry name" value="DNA2/NAM7_AAA_11"/>
</dbReference>
<dbReference type="Proteomes" id="UP000324479">
    <property type="component" value="Unassembled WGS sequence"/>
</dbReference>
<dbReference type="SUPFAM" id="SSF52540">
    <property type="entry name" value="P-loop containing nucleoside triphosphate hydrolases"/>
    <property type="match status" value="1"/>
</dbReference>
<dbReference type="InterPro" id="IPR041679">
    <property type="entry name" value="DNA2/NAM7-like_C"/>
</dbReference>
<organism evidence="5 6">
    <name type="scientific">Roseiconus nitratireducens</name>
    <dbReference type="NCBI Taxonomy" id="2605748"/>
    <lineage>
        <taxon>Bacteria</taxon>
        <taxon>Pseudomonadati</taxon>
        <taxon>Planctomycetota</taxon>
        <taxon>Planctomycetia</taxon>
        <taxon>Pirellulales</taxon>
        <taxon>Pirellulaceae</taxon>
        <taxon>Roseiconus</taxon>
    </lineage>
</organism>
<dbReference type="Pfam" id="PF13195">
    <property type="entry name" value="DUF4011"/>
    <property type="match status" value="1"/>
</dbReference>
<dbReference type="InterPro" id="IPR045055">
    <property type="entry name" value="DNA2/NAM7-like"/>
</dbReference>
<evidence type="ECO:0000313" key="6">
    <source>
        <dbReference type="Proteomes" id="UP000324479"/>
    </source>
</evidence>
<dbReference type="Pfam" id="PF18741">
    <property type="entry name" value="MTES_1575"/>
    <property type="match status" value="1"/>
</dbReference>
<dbReference type="FunFam" id="3.40.50.300:FF:002063">
    <property type="entry name" value="DNA helicase related protein"/>
    <property type="match status" value="1"/>
</dbReference>
<comment type="caution">
    <text evidence="5">The sequence shown here is derived from an EMBL/GenBank/DDBJ whole genome shotgun (WGS) entry which is preliminary data.</text>
</comment>
<evidence type="ECO:0000259" key="2">
    <source>
        <dbReference type="Pfam" id="PF13086"/>
    </source>
</evidence>